<keyword evidence="3" id="KW-1185">Reference proteome</keyword>
<organism evidence="1">
    <name type="scientific">Physcomitrium patens</name>
    <name type="common">Spreading-leaved earth moss</name>
    <name type="synonym">Physcomitrella patens</name>
    <dbReference type="NCBI Taxonomy" id="3218"/>
    <lineage>
        <taxon>Eukaryota</taxon>
        <taxon>Viridiplantae</taxon>
        <taxon>Streptophyta</taxon>
        <taxon>Embryophyta</taxon>
        <taxon>Bryophyta</taxon>
        <taxon>Bryophytina</taxon>
        <taxon>Bryopsida</taxon>
        <taxon>Funariidae</taxon>
        <taxon>Funariales</taxon>
        <taxon>Funariaceae</taxon>
        <taxon>Physcomitrium</taxon>
    </lineage>
</organism>
<reference evidence="1 3" key="1">
    <citation type="journal article" date="2008" name="Science">
        <title>The Physcomitrella genome reveals evolutionary insights into the conquest of land by plants.</title>
        <authorList>
            <person name="Rensing S."/>
            <person name="Lang D."/>
            <person name="Zimmer A."/>
            <person name="Terry A."/>
            <person name="Salamov A."/>
            <person name="Shapiro H."/>
            <person name="Nishiyama T."/>
            <person name="Perroud P.-F."/>
            <person name="Lindquist E."/>
            <person name="Kamisugi Y."/>
            <person name="Tanahashi T."/>
            <person name="Sakakibara K."/>
            <person name="Fujita T."/>
            <person name="Oishi K."/>
            <person name="Shin-I T."/>
            <person name="Kuroki Y."/>
            <person name="Toyoda A."/>
            <person name="Suzuki Y."/>
            <person name="Hashimoto A."/>
            <person name="Yamaguchi K."/>
            <person name="Sugano A."/>
            <person name="Kohara Y."/>
            <person name="Fujiyama A."/>
            <person name="Anterola A."/>
            <person name="Aoki S."/>
            <person name="Ashton N."/>
            <person name="Barbazuk W.B."/>
            <person name="Barker E."/>
            <person name="Bennetzen J."/>
            <person name="Bezanilla M."/>
            <person name="Blankenship R."/>
            <person name="Cho S.H."/>
            <person name="Dutcher S."/>
            <person name="Estelle M."/>
            <person name="Fawcett J.A."/>
            <person name="Gundlach H."/>
            <person name="Hanada K."/>
            <person name="Heyl A."/>
            <person name="Hicks K.A."/>
            <person name="Hugh J."/>
            <person name="Lohr M."/>
            <person name="Mayer K."/>
            <person name="Melkozernov A."/>
            <person name="Murata T."/>
            <person name="Nelson D."/>
            <person name="Pils B."/>
            <person name="Prigge M."/>
            <person name="Reiss B."/>
            <person name="Renner T."/>
            <person name="Rombauts S."/>
            <person name="Rushton P."/>
            <person name="Sanderfoot A."/>
            <person name="Schween G."/>
            <person name="Shiu S.-H."/>
            <person name="Stueber K."/>
            <person name="Theodoulou F.L."/>
            <person name="Tu H."/>
            <person name="Van de Peer Y."/>
            <person name="Verrier P.J."/>
            <person name="Waters E."/>
            <person name="Wood A."/>
            <person name="Yang L."/>
            <person name="Cove D."/>
            <person name="Cuming A."/>
            <person name="Hasebe M."/>
            <person name="Lucas S."/>
            <person name="Mishler D.B."/>
            <person name="Reski R."/>
            <person name="Grigoriev I."/>
            <person name="Quatrano R.S."/>
            <person name="Boore J.L."/>
        </authorList>
    </citation>
    <scope>NUCLEOTIDE SEQUENCE [LARGE SCALE GENOMIC DNA]</scope>
    <source>
        <strain evidence="2 3">cv. Gransden 2004</strain>
    </source>
</reference>
<reference evidence="1 3" key="2">
    <citation type="journal article" date="2018" name="Plant J.">
        <title>The Physcomitrella patens chromosome-scale assembly reveals moss genome structure and evolution.</title>
        <authorList>
            <person name="Lang D."/>
            <person name="Ullrich K.K."/>
            <person name="Murat F."/>
            <person name="Fuchs J."/>
            <person name="Jenkins J."/>
            <person name="Haas F.B."/>
            <person name="Piednoel M."/>
            <person name="Gundlach H."/>
            <person name="Van Bel M."/>
            <person name="Meyberg R."/>
            <person name="Vives C."/>
            <person name="Morata J."/>
            <person name="Symeonidi A."/>
            <person name="Hiss M."/>
            <person name="Muchero W."/>
            <person name="Kamisugi Y."/>
            <person name="Saleh O."/>
            <person name="Blanc G."/>
            <person name="Decker E.L."/>
            <person name="van Gessel N."/>
            <person name="Grimwood J."/>
            <person name="Hayes R.D."/>
            <person name="Graham S.W."/>
            <person name="Gunter L.E."/>
            <person name="McDaniel S.F."/>
            <person name="Hoernstein S.N.W."/>
            <person name="Larsson A."/>
            <person name="Li F.W."/>
            <person name="Perroud P.F."/>
            <person name="Phillips J."/>
            <person name="Ranjan P."/>
            <person name="Rokshar D.S."/>
            <person name="Rothfels C.J."/>
            <person name="Schneider L."/>
            <person name="Shu S."/>
            <person name="Stevenson D.W."/>
            <person name="Thummler F."/>
            <person name="Tillich M."/>
            <person name="Villarreal Aguilar J.C."/>
            <person name="Widiez T."/>
            <person name="Wong G.K."/>
            <person name="Wymore A."/>
            <person name="Zhang Y."/>
            <person name="Zimmer A.D."/>
            <person name="Quatrano R.S."/>
            <person name="Mayer K.F.X."/>
            <person name="Goodstein D."/>
            <person name="Casacuberta J.M."/>
            <person name="Vandepoele K."/>
            <person name="Reski R."/>
            <person name="Cuming A.C."/>
            <person name="Tuskan G.A."/>
            <person name="Maumus F."/>
            <person name="Salse J."/>
            <person name="Schmutz J."/>
            <person name="Rensing S.A."/>
        </authorList>
    </citation>
    <scope>NUCLEOTIDE SEQUENCE [LARGE SCALE GENOMIC DNA]</scope>
    <source>
        <strain evidence="2 3">cv. Gransden 2004</strain>
    </source>
</reference>
<dbReference type="Proteomes" id="UP000006727">
    <property type="component" value="Chromosome 10"/>
</dbReference>
<dbReference type="Gramene" id="Pp3c10_7620V3.1">
    <property type="protein sequence ID" value="Pp3c10_7620V3.1"/>
    <property type="gene ID" value="Pp3c10_7620"/>
</dbReference>
<evidence type="ECO:0000313" key="3">
    <source>
        <dbReference type="Proteomes" id="UP000006727"/>
    </source>
</evidence>
<proteinExistence type="predicted"/>
<protein>
    <submittedName>
        <fullName evidence="1 2">Uncharacterized protein</fullName>
    </submittedName>
</protein>
<dbReference type="AlphaFoldDB" id="A0A2K1JY45"/>
<gene>
    <name evidence="1" type="ORF">PHYPA_013564</name>
</gene>
<name>A0A2K1JY45_PHYPA</name>
<accession>A0A2K1JY45</accession>
<reference evidence="2" key="3">
    <citation type="submission" date="2020-12" db="UniProtKB">
        <authorList>
            <consortium name="EnsemblPlants"/>
        </authorList>
    </citation>
    <scope>IDENTIFICATION</scope>
</reference>
<dbReference type="EMBL" id="ABEU02000010">
    <property type="protein sequence ID" value="PNR46445.1"/>
    <property type="molecule type" value="Genomic_DNA"/>
</dbReference>
<evidence type="ECO:0000313" key="1">
    <source>
        <dbReference type="EMBL" id="PNR46445.1"/>
    </source>
</evidence>
<dbReference type="InParanoid" id="A0A2K1JY45"/>
<evidence type="ECO:0000313" key="2">
    <source>
        <dbReference type="EnsemblPlants" id="Pp3c10_7620V3.1"/>
    </source>
</evidence>
<dbReference type="EnsemblPlants" id="Pp3c10_7620V3.1">
    <property type="protein sequence ID" value="Pp3c10_7620V3.1"/>
    <property type="gene ID" value="Pp3c10_7620"/>
</dbReference>
<sequence>MRAEVTVEETGRAIACGHIRLFRPQSETAMSIRNACPSVLQAILMW</sequence>